<name>A0ACC3D323_9PEZI</name>
<evidence type="ECO:0000313" key="1">
    <source>
        <dbReference type="EMBL" id="KAK3061110.1"/>
    </source>
</evidence>
<evidence type="ECO:0000313" key="2">
    <source>
        <dbReference type="Proteomes" id="UP001186974"/>
    </source>
</evidence>
<reference evidence="1" key="1">
    <citation type="submission" date="2024-09" db="EMBL/GenBank/DDBJ databases">
        <title>Black Yeasts Isolated from many extreme environments.</title>
        <authorList>
            <person name="Coleine C."/>
            <person name="Stajich J.E."/>
            <person name="Selbmann L."/>
        </authorList>
    </citation>
    <scope>NUCLEOTIDE SEQUENCE</scope>
    <source>
        <strain evidence="1">CCFEE 5737</strain>
    </source>
</reference>
<organism evidence="1 2">
    <name type="scientific">Coniosporium uncinatum</name>
    <dbReference type="NCBI Taxonomy" id="93489"/>
    <lineage>
        <taxon>Eukaryota</taxon>
        <taxon>Fungi</taxon>
        <taxon>Dikarya</taxon>
        <taxon>Ascomycota</taxon>
        <taxon>Pezizomycotina</taxon>
        <taxon>Dothideomycetes</taxon>
        <taxon>Dothideomycetes incertae sedis</taxon>
        <taxon>Coniosporium</taxon>
    </lineage>
</organism>
<protein>
    <submittedName>
        <fullName evidence="1">Uncharacterized protein</fullName>
    </submittedName>
</protein>
<feature type="non-terminal residue" evidence="1">
    <location>
        <position position="101"/>
    </location>
</feature>
<sequence length="101" mass="11382">MESEKSWSDVMASKPSYGTLARYKQQRRERLSVVRLIVLTSLLVLSIPVAFLIYADDPYSIPSAGSGYALSKHCTQVDPLRPTVKTDKLEEMERNLASDDF</sequence>
<dbReference type="EMBL" id="JAWDJW010008062">
    <property type="protein sequence ID" value="KAK3061110.1"/>
    <property type="molecule type" value="Genomic_DNA"/>
</dbReference>
<gene>
    <name evidence="1" type="ORF">LTS18_007001</name>
</gene>
<accession>A0ACC3D323</accession>
<dbReference type="Proteomes" id="UP001186974">
    <property type="component" value="Unassembled WGS sequence"/>
</dbReference>
<comment type="caution">
    <text evidence="1">The sequence shown here is derived from an EMBL/GenBank/DDBJ whole genome shotgun (WGS) entry which is preliminary data.</text>
</comment>
<keyword evidence="2" id="KW-1185">Reference proteome</keyword>
<proteinExistence type="predicted"/>